<gene>
    <name evidence="2" type="ORF">L798_14203</name>
</gene>
<evidence type="ECO:0000313" key="3">
    <source>
        <dbReference type="Proteomes" id="UP000027135"/>
    </source>
</evidence>
<feature type="region of interest" description="Disordered" evidence="1">
    <location>
        <begin position="82"/>
        <end position="118"/>
    </location>
</feature>
<name>A0A067QSQ2_ZOONE</name>
<dbReference type="EMBL" id="KK853067">
    <property type="protein sequence ID" value="KDR11847.1"/>
    <property type="molecule type" value="Genomic_DNA"/>
</dbReference>
<feature type="region of interest" description="Disordered" evidence="1">
    <location>
        <begin position="1"/>
        <end position="21"/>
    </location>
</feature>
<evidence type="ECO:0000256" key="1">
    <source>
        <dbReference type="SAM" id="MobiDB-lite"/>
    </source>
</evidence>
<dbReference type="InParanoid" id="A0A067QSQ2"/>
<keyword evidence="3" id="KW-1185">Reference proteome</keyword>
<protein>
    <submittedName>
        <fullName evidence="2">Uncharacterized protein</fullName>
    </submittedName>
</protein>
<evidence type="ECO:0000313" key="2">
    <source>
        <dbReference type="EMBL" id="KDR11847.1"/>
    </source>
</evidence>
<dbReference type="Proteomes" id="UP000027135">
    <property type="component" value="Unassembled WGS sequence"/>
</dbReference>
<organism evidence="2 3">
    <name type="scientific">Zootermopsis nevadensis</name>
    <name type="common">Dampwood termite</name>
    <dbReference type="NCBI Taxonomy" id="136037"/>
    <lineage>
        <taxon>Eukaryota</taxon>
        <taxon>Metazoa</taxon>
        <taxon>Ecdysozoa</taxon>
        <taxon>Arthropoda</taxon>
        <taxon>Hexapoda</taxon>
        <taxon>Insecta</taxon>
        <taxon>Pterygota</taxon>
        <taxon>Neoptera</taxon>
        <taxon>Polyneoptera</taxon>
        <taxon>Dictyoptera</taxon>
        <taxon>Blattodea</taxon>
        <taxon>Blattoidea</taxon>
        <taxon>Termitoidae</taxon>
        <taxon>Termopsidae</taxon>
        <taxon>Zootermopsis</taxon>
    </lineage>
</organism>
<sequence>MVGKTNITGKKKQATGCSSRQLEHVDWARRRQRLYFVGANRHREPMSVPATTSRSKGANPLLLTSAPNVVKRTASRFGHFISEKDPGTYWTGGRRGSTRNRREEPSGNRTPDVTGRTN</sequence>
<feature type="compositionally biased region" description="Polar residues" evidence="1">
    <location>
        <begin position="107"/>
        <end position="118"/>
    </location>
</feature>
<proteinExistence type="predicted"/>
<accession>A0A067QSQ2</accession>
<dbReference type="AlphaFoldDB" id="A0A067QSQ2"/>
<reference evidence="2 3" key="1">
    <citation type="journal article" date="2014" name="Nat. Commun.">
        <title>Molecular traces of alternative social organization in a termite genome.</title>
        <authorList>
            <person name="Terrapon N."/>
            <person name="Li C."/>
            <person name="Robertson H.M."/>
            <person name="Ji L."/>
            <person name="Meng X."/>
            <person name="Booth W."/>
            <person name="Chen Z."/>
            <person name="Childers C.P."/>
            <person name="Glastad K.M."/>
            <person name="Gokhale K."/>
            <person name="Gowin J."/>
            <person name="Gronenberg W."/>
            <person name="Hermansen R.A."/>
            <person name="Hu H."/>
            <person name="Hunt B.G."/>
            <person name="Huylmans A.K."/>
            <person name="Khalil S.M."/>
            <person name="Mitchell R.D."/>
            <person name="Munoz-Torres M.C."/>
            <person name="Mustard J.A."/>
            <person name="Pan H."/>
            <person name="Reese J.T."/>
            <person name="Scharf M.E."/>
            <person name="Sun F."/>
            <person name="Vogel H."/>
            <person name="Xiao J."/>
            <person name="Yang W."/>
            <person name="Yang Z."/>
            <person name="Yang Z."/>
            <person name="Zhou J."/>
            <person name="Zhu J."/>
            <person name="Brent C.S."/>
            <person name="Elsik C.G."/>
            <person name="Goodisman M.A."/>
            <person name="Liberles D.A."/>
            <person name="Roe R.M."/>
            <person name="Vargo E.L."/>
            <person name="Vilcinskas A."/>
            <person name="Wang J."/>
            <person name="Bornberg-Bauer E."/>
            <person name="Korb J."/>
            <person name="Zhang G."/>
            <person name="Liebig J."/>
        </authorList>
    </citation>
    <scope>NUCLEOTIDE SEQUENCE [LARGE SCALE GENOMIC DNA]</scope>
    <source>
        <tissue evidence="2">Whole organism</tissue>
    </source>
</reference>